<proteinExistence type="predicted"/>
<gene>
    <name evidence="1" type="ORF">PSI23_11425</name>
</gene>
<sequence length="224" mass="25486">MRFRSGSLNVSQPAEFGRLTRTKSTSHQKLTSVDARIFIAIKEVSAQEALNIANKITNTTMIKNEWEYYNPSGSINDEQEKWNARYKSTHYILDQISSSAKDYINKIAKPEKKVIFFAAYFKGIPIGVLQFSLKNDDYPELPIIDYLVTHCGIRNCGSLLIEYALNKSQQLGMKGKLTLSSVPAAMPVYFNMGFTILDDGVYLQLNPTESNKWYSINGHYRFRG</sequence>
<accession>A0ABT5LFL3</accession>
<dbReference type="InterPro" id="IPR016181">
    <property type="entry name" value="Acyl_CoA_acyltransferase"/>
</dbReference>
<organism evidence="1 2">
    <name type="scientific">Xenorhabdus yunnanensis</name>
    <dbReference type="NCBI Taxonomy" id="3025878"/>
    <lineage>
        <taxon>Bacteria</taxon>
        <taxon>Pseudomonadati</taxon>
        <taxon>Pseudomonadota</taxon>
        <taxon>Gammaproteobacteria</taxon>
        <taxon>Enterobacterales</taxon>
        <taxon>Morganellaceae</taxon>
        <taxon>Xenorhabdus</taxon>
    </lineage>
</organism>
<name>A0ABT5LFL3_9GAMM</name>
<dbReference type="Proteomes" id="UP001217178">
    <property type="component" value="Unassembled WGS sequence"/>
</dbReference>
<protein>
    <submittedName>
        <fullName evidence="1">GNAT family N-acetyltransferase</fullName>
    </submittedName>
</protein>
<dbReference type="EMBL" id="JAQRFI010000023">
    <property type="protein sequence ID" value="MDC9589892.1"/>
    <property type="molecule type" value="Genomic_DNA"/>
</dbReference>
<reference evidence="1 2" key="1">
    <citation type="submission" date="2023-02" db="EMBL/GenBank/DDBJ databases">
        <title>Entomopathogenic bacteria.</title>
        <authorList>
            <person name="Machado R.A."/>
        </authorList>
    </citation>
    <scope>NUCLEOTIDE SEQUENCE [LARGE SCALE GENOMIC DNA]</scope>
    <source>
        <strain evidence="1 2">XENO-10</strain>
    </source>
</reference>
<dbReference type="Gene3D" id="3.40.630.30">
    <property type="match status" value="1"/>
</dbReference>
<dbReference type="SUPFAM" id="SSF55729">
    <property type="entry name" value="Acyl-CoA N-acyltransferases (Nat)"/>
    <property type="match status" value="1"/>
</dbReference>
<evidence type="ECO:0000313" key="2">
    <source>
        <dbReference type="Proteomes" id="UP001217178"/>
    </source>
</evidence>
<keyword evidence="2" id="KW-1185">Reference proteome</keyword>
<dbReference type="RefSeq" id="WP_273555203.1">
    <property type="nucleotide sequence ID" value="NZ_JAQRFI010000023.1"/>
</dbReference>
<comment type="caution">
    <text evidence="1">The sequence shown here is derived from an EMBL/GenBank/DDBJ whole genome shotgun (WGS) entry which is preliminary data.</text>
</comment>
<evidence type="ECO:0000313" key="1">
    <source>
        <dbReference type="EMBL" id="MDC9589892.1"/>
    </source>
</evidence>